<dbReference type="SUPFAM" id="SSF52402">
    <property type="entry name" value="Adenine nucleotide alpha hydrolases-like"/>
    <property type="match status" value="1"/>
</dbReference>
<evidence type="ECO:0000256" key="1">
    <source>
        <dbReference type="ARBA" id="ARBA00003986"/>
    </source>
</evidence>
<feature type="domain" description="tRNA-specific 2-thiouridylase MnmA-like central" evidence="13">
    <location>
        <begin position="202"/>
        <end position="264"/>
    </location>
</feature>
<evidence type="ECO:0000256" key="6">
    <source>
        <dbReference type="ARBA" id="ARBA00022694"/>
    </source>
</evidence>
<keyword evidence="8" id="KW-0067">ATP-binding</keyword>
<dbReference type="OrthoDB" id="3685at2759"/>
<evidence type="ECO:0000256" key="4">
    <source>
        <dbReference type="ARBA" id="ARBA00022555"/>
    </source>
</evidence>
<evidence type="ECO:0000313" key="14">
    <source>
        <dbReference type="EMBL" id="KAF7440321.1"/>
    </source>
</evidence>
<dbReference type="FunFam" id="2.30.30.280:FF:000001">
    <property type="entry name" value="tRNA-specific 2-thiouridylase MnmA"/>
    <property type="match status" value="1"/>
</dbReference>
<comment type="similarity">
    <text evidence="2">Belongs to the MnmA/TRMU family.</text>
</comment>
<dbReference type="PANTHER" id="PTHR11933">
    <property type="entry name" value="TRNA 5-METHYLAMINOMETHYL-2-THIOURIDYLATE -METHYLTRANSFERASE"/>
    <property type="match status" value="1"/>
</dbReference>
<comment type="catalytic activity">
    <reaction evidence="11">
        <text>5-taurinomethyluridine(34) in tRNA + S-sulfanyl-L-cysteinyl-[protein] + AH2 + ATP = 5-taurinomethyl-2-thiouridine(34) in tRNA + L-cysteinyl-[protein] + A + AMP + diphosphate + H(+)</text>
        <dbReference type="Rhea" id="RHEA:47040"/>
        <dbReference type="Rhea" id="RHEA-COMP:10131"/>
        <dbReference type="Rhea" id="RHEA-COMP:11726"/>
        <dbReference type="Rhea" id="RHEA-COMP:11732"/>
        <dbReference type="Rhea" id="RHEA-COMP:11733"/>
        <dbReference type="ChEBI" id="CHEBI:13193"/>
        <dbReference type="ChEBI" id="CHEBI:15378"/>
        <dbReference type="ChEBI" id="CHEBI:17499"/>
        <dbReference type="ChEBI" id="CHEBI:29950"/>
        <dbReference type="ChEBI" id="CHEBI:30616"/>
        <dbReference type="ChEBI" id="CHEBI:33019"/>
        <dbReference type="ChEBI" id="CHEBI:61963"/>
        <dbReference type="ChEBI" id="CHEBI:87171"/>
        <dbReference type="ChEBI" id="CHEBI:87172"/>
        <dbReference type="ChEBI" id="CHEBI:456215"/>
        <dbReference type="EC" id="2.8.1.14"/>
    </reaction>
</comment>
<dbReference type="NCBIfam" id="TIGR00420">
    <property type="entry name" value="trmU"/>
    <property type="match status" value="1"/>
</dbReference>
<dbReference type="Pfam" id="PF20259">
    <property type="entry name" value="tRNA_Me_trans_M"/>
    <property type="match status" value="1"/>
</dbReference>
<dbReference type="RefSeq" id="XP_036636165.1">
    <property type="nucleotide sequence ID" value="XM_036770320.1"/>
</dbReference>
<keyword evidence="6" id="KW-0819">tRNA processing</keyword>
<keyword evidence="5" id="KW-0808">Transferase</keyword>
<dbReference type="VEuPathDB" id="FungiDB:PC9H_000665"/>
<dbReference type="EC" id="2.8.1.14" evidence="3"/>
<dbReference type="GeneID" id="59370506"/>
<dbReference type="GO" id="GO:0002143">
    <property type="term" value="P:tRNA wobble position uridine thiolation"/>
    <property type="evidence" value="ECO:0007669"/>
    <property type="project" value="TreeGrafter"/>
</dbReference>
<dbReference type="Gene3D" id="2.40.30.10">
    <property type="entry name" value="Translation factors"/>
    <property type="match status" value="1"/>
</dbReference>
<dbReference type="AlphaFoldDB" id="A0A8H7A5H8"/>
<dbReference type="EMBL" id="JACETU010000001">
    <property type="protein sequence ID" value="KAF7440321.1"/>
    <property type="molecule type" value="Genomic_DNA"/>
</dbReference>
<dbReference type="FunFam" id="3.40.50.620:FF:000115">
    <property type="entry name" value="tRNA-specific 2-thiouridylase MnmA"/>
    <property type="match status" value="1"/>
</dbReference>
<comment type="caution">
    <text evidence="14">The sequence shown here is derived from an EMBL/GenBank/DDBJ whole genome shotgun (WGS) entry which is preliminary data.</text>
</comment>
<dbReference type="InterPro" id="IPR046885">
    <property type="entry name" value="MnmA-like_C"/>
</dbReference>
<feature type="domain" description="tRNA-specific 2-thiouridylase MnmA-like C-terminal" evidence="12">
    <location>
        <begin position="276"/>
        <end position="356"/>
    </location>
</feature>
<dbReference type="InterPro" id="IPR023382">
    <property type="entry name" value="MnmA-like_central_sf"/>
</dbReference>
<dbReference type="GO" id="GO:0005524">
    <property type="term" value="F:ATP binding"/>
    <property type="evidence" value="ECO:0007669"/>
    <property type="project" value="UniProtKB-KW"/>
</dbReference>
<keyword evidence="7" id="KW-0547">Nucleotide-binding</keyword>
<evidence type="ECO:0000313" key="15">
    <source>
        <dbReference type="Proteomes" id="UP000623687"/>
    </source>
</evidence>
<accession>A0A8H7A5H8</accession>
<dbReference type="CDD" id="cd01998">
    <property type="entry name" value="MnmA_TRMU-like"/>
    <property type="match status" value="1"/>
</dbReference>
<keyword evidence="9" id="KW-0694">RNA-binding</keyword>
<evidence type="ECO:0000256" key="11">
    <source>
        <dbReference type="ARBA" id="ARBA00049564"/>
    </source>
</evidence>
<dbReference type="GO" id="GO:0016783">
    <property type="term" value="F:sulfurtransferase activity"/>
    <property type="evidence" value="ECO:0007669"/>
    <property type="project" value="InterPro"/>
</dbReference>
<dbReference type="InterPro" id="IPR014729">
    <property type="entry name" value="Rossmann-like_a/b/a_fold"/>
</dbReference>
<dbReference type="InterPro" id="IPR004506">
    <property type="entry name" value="MnmA-like"/>
</dbReference>
<evidence type="ECO:0000256" key="3">
    <source>
        <dbReference type="ARBA" id="ARBA00011953"/>
    </source>
</evidence>
<dbReference type="NCBIfam" id="NF001138">
    <property type="entry name" value="PRK00143.1"/>
    <property type="match status" value="1"/>
</dbReference>
<evidence type="ECO:0000256" key="7">
    <source>
        <dbReference type="ARBA" id="ARBA00022741"/>
    </source>
</evidence>
<dbReference type="Proteomes" id="UP000623687">
    <property type="component" value="Unassembled WGS sequence"/>
</dbReference>
<keyword evidence="4" id="KW-0820">tRNA-binding</keyword>
<evidence type="ECO:0000256" key="9">
    <source>
        <dbReference type="ARBA" id="ARBA00022884"/>
    </source>
</evidence>
<keyword evidence="15" id="KW-1185">Reference proteome</keyword>
<reference evidence="14" key="1">
    <citation type="submission" date="2019-07" db="EMBL/GenBank/DDBJ databases">
        <authorList>
            <person name="Palmer J.M."/>
        </authorList>
    </citation>
    <scope>NUCLEOTIDE SEQUENCE</scope>
    <source>
        <strain evidence="14">PC9</strain>
    </source>
</reference>
<evidence type="ECO:0000256" key="10">
    <source>
        <dbReference type="ARBA" id="ARBA00023157"/>
    </source>
</evidence>
<sequence>MSGGVDSSVAAKLLAEQDYNLSAIFMRNWDTRDESGTDKGCEWEKDWQDVQQVCRTLDIPCRMIDLSREYWNRVFEPSLRLWESGVTPNPDVWCNKEIKFGALLDRLPHSESIPEEAWFATGHYARKSTGPRAKLLRAVDRHKDQTYYLSSLSEASLDRALFPIGGFTKPEVREIARKHNLVTAERPESMGLCFVGEKGKFRDFLDQYIPPKPGPIVDLLTDKTLGEHHGLWTYTIGENARISGMPMKMFVSRKDIANNRVYVVPGTDHIDLWATSIRATGWSWIWADSPPIGISQPAGTRLRAKFRHKMGDIPCTVRRRADGDVIITFDDPRKAVSPGQVVALWDADWCLGCGTIVEGKNDPPQSLDYTQDYQKANIAYTQESPNP</sequence>
<protein>
    <recommendedName>
        <fullName evidence="3">tRNA-5-taurinomethyluridine 2-sulfurtransferase</fullName>
        <ecNumber evidence="3">2.8.1.14</ecNumber>
    </recommendedName>
</protein>
<dbReference type="Gene3D" id="3.40.50.620">
    <property type="entry name" value="HUPs"/>
    <property type="match status" value="1"/>
</dbReference>
<comment type="function">
    <text evidence="1">Catalyzes the 2-thiolation of uridine at the wobble position (U34) of mitochondrial tRNA(Lys), tRNA(Glu) and tRNA(Gln). Required for the formation of 5-taurinomethyl-2-thiouridine (tm5s2U) of mitochondrial tRNA(Lys), tRNA(Glu), and tRNA(Gln) at the wobble position. ATP is required to activate the C2 atom of the wobble base.</text>
</comment>
<keyword evidence="10" id="KW-1015">Disulfide bond</keyword>
<gene>
    <name evidence="14" type="ORF">PC9H_000665</name>
</gene>
<name>A0A8H7A5H8_PLEOS</name>
<dbReference type="InterPro" id="IPR046884">
    <property type="entry name" value="MnmA-like_central"/>
</dbReference>
<evidence type="ECO:0000256" key="8">
    <source>
        <dbReference type="ARBA" id="ARBA00022840"/>
    </source>
</evidence>
<evidence type="ECO:0000256" key="5">
    <source>
        <dbReference type="ARBA" id="ARBA00022679"/>
    </source>
</evidence>
<evidence type="ECO:0000259" key="12">
    <source>
        <dbReference type="Pfam" id="PF20258"/>
    </source>
</evidence>
<evidence type="ECO:0000256" key="2">
    <source>
        <dbReference type="ARBA" id="ARBA00006191"/>
    </source>
</evidence>
<proteinExistence type="inferred from homology"/>
<dbReference type="Pfam" id="PF20258">
    <property type="entry name" value="tRNA_Me_trans_C"/>
    <property type="match status" value="1"/>
</dbReference>
<dbReference type="GO" id="GO:0000049">
    <property type="term" value="F:tRNA binding"/>
    <property type="evidence" value="ECO:0007669"/>
    <property type="project" value="UniProtKB-KW"/>
</dbReference>
<dbReference type="Pfam" id="PF03054">
    <property type="entry name" value="tRNA_Me_trans"/>
    <property type="match status" value="1"/>
</dbReference>
<dbReference type="Gene3D" id="2.30.30.280">
    <property type="entry name" value="Adenine nucleotide alpha hydrolases-like domains"/>
    <property type="match status" value="1"/>
</dbReference>
<dbReference type="GO" id="GO:0005739">
    <property type="term" value="C:mitochondrion"/>
    <property type="evidence" value="ECO:0007669"/>
    <property type="project" value="TreeGrafter"/>
</dbReference>
<dbReference type="PANTHER" id="PTHR11933:SF5">
    <property type="entry name" value="MITOCHONDRIAL TRNA-SPECIFIC 2-THIOURIDYLASE 1"/>
    <property type="match status" value="1"/>
</dbReference>
<organism evidence="14 15">
    <name type="scientific">Pleurotus ostreatus</name>
    <name type="common">Oyster mushroom</name>
    <name type="synonym">White-rot fungus</name>
    <dbReference type="NCBI Taxonomy" id="5322"/>
    <lineage>
        <taxon>Eukaryota</taxon>
        <taxon>Fungi</taxon>
        <taxon>Dikarya</taxon>
        <taxon>Basidiomycota</taxon>
        <taxon>Agaricomycotina</taxon>
        <taxon>Agaricomycetes</taxon>
        <taxon>Agaricomycetidae</taxon>
        <taxon>Agaricales</taxon>
        <taxon>Pleurotineae</taxon>
        <taxon>Pleurotaceae</taxon>
        <taxon>Pleurotus</taxon>
    </lineage>
</organism>
<evidence type="ECO:0000259" key="13">
    <source>
        <dbReference type="Pfam" id="PF20259"/>
    </source>
</evidence>